<dbReference type="PANTHER" id="PTHR13734">
    <property type="entry name" value="TRNA-NUCLEOTIDYLTRANSFERASE"/>
    <property type="match status" value="1"/>
</dbReference>
<dbReference type="GO" id="GO:0052929">
    <property type="term" value="F:ATP:3'-cytidine-cytidine-tRNA adenylyltransferase activity"/>
    <property type="evidence" value="ECO:0007669"/>
    <property type="project" value="TreeGrafter"/>
</dbReference>
<evidence type="ECO:0000256" key="1">
    <source>
        <dbReference type="ARBA" id="ARBA00007265"/>
    </source>
</evidence>
<accession>A0AAV2GH22</accession>
<dbReference type="Gene3D" id="3.30.460.10">
    <property type="entry name" value="Beta Polymerase, domain 2"/>
    <property type="match status" value="1"/>
</dbReference>
<dbReference type="AlphaFoldDB" id="A0AAV2GH22"/>
<dbReference type="GO" id="GO:0005739">
    <property type="term" value="C:mitochondrion"/>
    <property type="evidence" value="ECO:0007669"/>
    <property type="project" value="UniProtKB-ARBA"/>
</dbReference>
<dbReference type="GO" id="GO:0001680">
    <property type="term" value="P:tRNA 3'-terminal CCA addition"/>
    <property type="evidence" value="ECO:0007669"/>
    <property type="project" value="UniProtKB-ARBA"/>
</dbReference>
<dbReference type="Gene3D" id="1.10.3090.10">
    <property type="entry name" value="cca-adding enzyme, domain 2"/>
    <property type="match status" value="1"/>
</dbReference>
<organism evidence="7 8">
    <name type="scientific">Linum trigynum</name>
    <dbReference type="NCBI Taxonomy" id="586398"/>
    <lineage>
        <taxon>Eukaryota</taxon>
        <taxon>Viridiplantae</taxon>
        <taxon>Streptophyta</taxon>
        <taxon>Embryophyta</taxon>
        <taxon>Tracheophyta</taxon>
        <taxon>Spermatophyta</taxon>
        <taxon>Magnoliopsida</taxon>
        <taxon>eudicotyledons</taxon>
        <taxon>Gunneridae</taxon>
        <taxon>Pentapetalae</taxon>
        <taxon>rosids</taxon>
        <taxon>fabids</taxon>
        <taxon>Malpighiales</taxon>
        <taxon>Linaceae</taxon>
        <taxon>Linum</taxon>
    </lineage>
</organism>
<evidence type="ECO:0000256" key="4">
    <source>
        <dbReference type="RuleBase" id="RU003953"/>
    </source>
</evidence>
<protein>
    <recommendedName>
        <fullName evidence="6">Poly A polymerase head domain-containing protein</fullName>
    </recommendedName>
</protein>
<evidence type="ECO:0000313" key="8">
    <source>
        <dbReference type="Proteomes" id="UP001497516"/>
    </source>
</evidence>
<name>A0AAV2GH22_9ROSI</name>
<evidence type="ECO:0000256" key="2">
    <source>
        <dbReference type="ARBA" id="ARBA00022679"/>
    </source>
</evidence>
<dbReference type="CDD" id="cd05398">
    <property type="entry name" value="NT_ClassII-CCAase"/>
    <property type="match status" value="1"/>
</dbReference>
<dbReference type="PANTHER" id="PTHR13734:SF5">
    <property type="entry name" value="CCA TRNA NUCLEOTIDYLTRANSFERASE, MITOCHONDRIAL"/>
    <property type="match status" value="1"/>
</dbReference>
<evidence type="ECO:0000313" key="7">
    <source>
        <dbReference type="EMBL" id="CAL1408880.1"/>
    </source>
</evidence>
<dbReference type="Proteomes" id="UP001497516">
    <property type="component" value="Chromosome 8"/>
</dbReference>
<feature type="domain" description="Poly A polymerase head" evidence="6">
    <location>
        <begin position="150"/>
        <end position="287"/>
    </location>
</feature>
<proteinExistence type="inferred from homology"/>
<dbReference type="InterPro" id="IPR002646">
    <property type="entry name" value="PolA_pol_head_dom"/>
</dbReference>
<comment type="similarity">
    <text evidence="1 4">Belongs to the tRNA nucleotidyltransferase/poly(A) polymerase family.</text>
</comment>
<reference evidence="7 8" key="1">
    <citation type="submission" date="2024-04" db="EMBL/GenBank/DDBJ databases">
        <authorList>
            <person name="Fracassetti M."/>
        </authorList>
    </citation>
    <scope>NUCLEOTIDE SEQUENCE [LARGE SCALE GENOMIC DNA]</scope>
</reference>
<dbReference type="InterPro" id="IPR043519">
    <property type="entry name" value="NT_sf"/>
</dbReference>
<feature type="region of interest" description="Disordered" evidence="5">
    <location>
        <begin position="1"/>
        <end position="40"/>
    </location>
</feature>
<sequence length="633" mass="71312">MSFGSAQTLNSMEPRRKKKNTISKVNASGSPENPGVQGYRKAMRPNLNSVANLHYHFPLLRFSPIFSRAGFFYNPVVGSQTALRSAAKSSLSTGAATTSRLLLRRCTCTTMATDPPAVPVRDEIELTEVERKIFDRLLGTLRKFNLTTELRVAGGWVRDKLLGKECYDIDIAIDNMSGSQFVDSVKDYLETVNEVAQGDCVIARNPDQSKHLETARMRLFDQWIDFVNLRCEDYNENSRIPTMKFGTAEEDAYRRDLTINSLFYNINKSSVEDLTGRGIADLKSGKIVTPLPPKETFLDDPLRVLRAIRFGARFEFEMDEDLKEAARCEEVKNALAAKISKERVGTEIELMISGNQPVKAMSYIADLTLYPVVFCFPPNHQPEVSEGCQTQSLAYLEAAWGLIHSIGYASFTDQQRRLALYAALFLPFRNITYKDAKGKRMPVVNYIFRDSLKQKASDPDLVMKVHQSIDKLTTLIPSLISKAETMPPEVNQEMEFADVATNSKLRISTGFVLREVKDLWRIALLISTMLHPSDLASSSKEDNGKPELDKRKDLFKAVEAAILELGLDNVWDMKPLINGKEIMSVLQLKSGGPLVKEWQQKILSWQLAHPTGTAHECLEWMNETHYSNLAETE</sequence>
<feature type="compositionally biased region" description="Polar residues" evidence="5">
    <location>
        <begin position="22"/>
        <end position="31"/>
    </location>
</feature>
<dbReference type="GO" id="GO:0052927">
    <property type="term" value="F:CC tRNA cytidylyltransferase activity"/>
    <property type="evidence" value="ECO:0007669"/>
    <property type="project" value="TreeGrafter"/>
</dbReference>
<dbReference type="SUPFAM" id="SSF81301">
    <property type="entry name" value="Nucleotidyltransferase"/>
    <property type="match status" value="1"/>
</dbReference>
<dbReference type="GO" id="GO:0003723">
    <property type="term" value="F:RNA binding"/>
    <property type="evidence" value="ECO:0007669"/>
    <property type="project" value="UniProtKB-KW"/>
</dbReference>
<dbReference type="FunFam" id="3.30.460.10:FF:000019">
    <property type="entry name" value="tRNA nucleotidyltransferase cca2"/>
    <property type="match status" value="1"/>
</dbReference>
<dbReference type="Pfam" id="PF01743">
    <property type="entry name" value="PolyA_pol"/>
    <property type="match status" value="1"/>
</dbReference>
<dbReference type="SUPFAM" id="SSF81891">
    <property type="entry name" value="Poly A polymerase C-terminal region-like"/>
    <property type="match status" value="1"/>
</dbReference>
<evidence type="ECO:0000259" key="6">
    <source>
        <dbReference type="Pfam" id="PF01743"/>
    </source>
</evidence>
<keyword evidence="3 4" id="KW-0694">RNA-binding</keyword>
<gene>
    <name evidence="7" type="ORF">LTRI10_LOCUS48438</name>
</gene>
<feature type="compositionally biased region" description="Polar residues" evidence="5">
    <location>
        <begin position="1"/>
        <end position="11"/>
    </location>
</feature>
<dbReference type="EMBL" id="OZ034821">
    <property type="protein sequence ID" value="CAL1408880.1"/>
    <property type="molecule type" value="Genomic_DNA"/>
</dbReference>
<evidence type="ECO:0000256" key="3">
    <source>
        <dbReference type="ARBA" id="ARBA00022884"/>
    </source>
</evidence>
<keyword evidence="8" id="KW-1185">Reference proteome</keyword>
<evidence type="ECO:0000256" key="5">
    <source>
        <dbReference type="SAM" id="MobiDB-lite"/>
    </source>
</evidence>
<keyword evidence="2 4" id="KW-0808">Transferase</keyword>